<dbReference type="EMBL" id="KB007908">
    <property type="protein sequence ID" value="ELR20899.1"/>
    <property type="molecule type" value="Genomic_DNA"/>
</dbReference>
<name>L8H5U3_ACACF</name>
<evidence type="ECO:0000313" key="3">
    <source>
        <dbReference type="EMBL" id="ELR20899.1"/>
    </source>
</evidence>
<protein>
    <recommendedName>
        <fullName evidence="2">Chromo domain-containing protein</fullName>
    </recommendedName>
</protein>
<proteinExistence type="predicted"/>
<dbReference type="AlphaFoldDB" id="L8H5U3"/>
<dbReference type="InterPro" id="IPR016197">
    <property type="entry name" value="Chromo-like_dom_sf"/>
</dbReference>
<dbReference type="InterPro" id="IPR016024">
    <property type="entry name" value="ARM-type_fold"/>
</dbReference>
<dbReference type="OrthoDB" id="2630497at2759"/>
<dbReference type="InterPro" id="IPR000953">
    <property type="entry name" value="Chromo/chromo_shadow_dom"/>
</dbReference>
<evidence type="ECO:0000259" key="2">
    <source>
        <dbReference type="PROSITE" id="PS50013"/>
    </source>
</evidence>
<feature type="domain" description="Chromo" evidence="2">
    <location>
        <begin position="192"/>
        <end position="246"/>
    </location>
</feature>
<organism evidence="3 4">
    <name type="scientific">Acanthamoeba castellanii (strain ATCC 30010 / Neff)</name>
    <dbReference type="NCBI Taxonomy" id="1257118"/>
    <lineage>
        <taxon>Eukaryota</taxon>
        <taxon>Amoebozoa</taxon>
        <taxon>Discosea</taxon>
        <taxon>Longamoebia</taxon>
        <taxon>Centramoebida</taxon>
        <taxon>Acanthamoebidae</taxon>
        <taxon>Acanthamoeba</taxon>
    </lineage>
</organism>
<dbReference type="Gene3D" id="2.40.50.40">
    <property type="match status" value="1"/>
</dbReference>
<feature type="region of interest" description="Disordered" evidence="1">
    <location>
        <begin position="127"/>
        <end position="195"/>
    </location>
</feature>
<dbReference type="VEuPathDB" id="AmoebaDB:ACA1_278600"/>
<sequence length="246" mass="28592">MVMQVGREKVAHTNTSHLPLPPQLFTYIEFFKQRLKILIKDFNPELTTTAIDFRCMTITNLFAEHVPLEGVSVKIMKTVYNRHDLKKKHQGTLNAANAGKVPEGAQTAMGKMEAKMATAIVEEEKHQHVNIKKCQARTTEDDEEWQSVSGHLPKKRKRRAYEEEEEEEEEEQEAEEDSQEEDEDEEEGEEEDEVERFHEMRIAQSGELELCVRWVGYTEEFDMWLPFTQLGNALACVEEFIKANFL</sequence>
<dbReference type="GeneID" id="14921771"/>
<feature type="compositionally biased region" description="Acidic residues" evidence="1">
    <location>
        <begin position="162"/>
        <end position="194"/>
    </location>
</feature>
<dbReference type="SUPFAM" id="SSF48371">
    <property type="entry name" value="ARM repeat"/>
    <property type="match status" value="1"/>
</dbReference>
<dbReference type="KEGG" id="acan:ACA1_278600"/>
<evidence type="ECO:0000313" key="4">
    <source>
        <dbReference type="Proteomes" id="UP000011083"/>
    </source>
</evidence>
<evidence type="ECO:0000256" key="1">
    <source>
        <dbReference type="SAM" id="MobiDB-lite"/>
    </source>
</evidence>
<gene>
    <name evidence="3" type="ORF">ACA1_278600</name>
</gene>
<dbReference type="SUPFAM" id="SSF54160">
    <property type="entry name" value="Chromo domain-like"/>
    <property type="match status" value="1"/>
</dbReference>
<keyword evidence="4" id="KW-1185">Reference proteome</keyword>
<dbReference type="RefSeq" id="XP_004344642.1">
    <property type="nucleotide sequence ID" value="XM_004344592.1"/>
</dbReference>
<dbReference type="CDD" id="cd00024">
    <property type="entry name" value="CD_CSD"/>
    <property type="match status" value="1"/>
</dbReference>
<accession>L8H5U3</accession>
<dbReference type="Proteomes" id="UP000011083">
    <property type="component" value="Unassembled WGS sequence"/>
</dbReference>
<dbReference type="PROSITE" id="PS50013">
    <property type="entry name" value="CHROMO_2"/>
    <property type="match status" value="1"/>
</dbReference>
<reference evidence="3" key="1">
    <citation type="journal article" date="2013" name="Genome Biol.">
        <title>Genome of Acanthamoeba castellanii highlights extensive lateral gene transfer and early evolution of tyrosine kinase signaling.</title>
        <authorList>
            <person name="Clarke M."/>
            <person name="Lohan A.J."/>
            <person name="Liu B."/>
            <person name="Lagkouvardos I."/>
            <person name="Roy S."/>
            <person name="Zafar N."/>
            <person name="Bertelli C."/>
            <person name="Schilde C."/>
            <person name="Kianianmomeni A."/>
            <person name="Burglin T.R."/>
            <person name="Frech C."/>
            <person name="Turcotte B."/>
            <person name="Kopec K.O."/>
            <person name="Synnott J.M."/>
            <person name="Choo C."/>
            <person name="Paponov I."/>
            <person name="Finkler A."/>
            <person name="Soon Heng Tan C."/>
            <person name="Hutchins A.P."/>
            <person name="Weinmeier T."/>
            <person name="Rattei T."/>
            <person name="Chu J.S."/>
            <person name="Gimenez G."/>
            <person name="Irimia M."/>
            <person name="Rigden D.J."/>
            <person name="Fitzpatrick D.A."/>
            <person name="Lorenzo-Morales J."/>
            <person name="Bateman A."/>
            <person name="Chiu C.H."/>
            <person name="Tang P."/>
            <person name="Hegemann P."/>
            <person name="Fromm H."/>
            <person name="Raoult D."/>
            <person name="Greub G."/>
            <person name="Miranda-Saavedra D."/>
            <person name="Chen N."/>
            <person name="Nash P."/>
            <person name="Ginger M.L."/>
            <person name="Horn M."/>
            <person name="Schaap P."/>
            <person name="Caler L."/>
            <person name="Loftus B."/>
        </authorList>
    </citation>
    <scope>NUCLEOTIDE SEQUENCE [LARGE SCALE GENOMIC DNA]</scope>
    <source>
        <strain evidence="3">Neff</strain>
    </source>
</reference>